<dbReference type="GO" id="GO:0047244">
    <property type="term" value="F:N-acetylglucosaminyldiphosphoundecaprenol N-acetyl-beta-D-mannosaminyltransferase activity"/>
    <property type="evidence" value="ECO:0007669"/>
    <property type="project" value="UniProtKB-UniRule"/>
</dbReference>
<dbReference type="GO" id="GO:0071555">
    <property type="term" value="P:cell wall organization"/>
    <property type="evidence" value="ECO:0007669"/>
    <property type="project" value="UniProtKB-KW"/>
</dbReference>
<reference evidence="6 7" key="1">
    <citation type="journal article" date="2015" name="Genome Announc.">
        <title>Expanding the biotechnology potential of lactobacilli through comparative genomics of 213 strains and associated genera.</title>
        <authorList>
            <person name="Sun Z."/>
            <person name="Harris H.M."/>
            <person name="McCann A."/>
            <person name="Guo C."/>
            <person name="Argimon S."/>
            <person name="Zhang W."/>
            <person name="Yang X."/>
            <person name="Jeffery I.B."/>
            <person name="Cooney J.C."/>
            <person name="Kagawa T.F."/>
            <person name="Liu W."/>
            <person name="Song Y."/>
            <person name="Salvetti E."/>
            <person name="Wrobel A."/>
            <person name="Rasinkangas P."/>
            <person name="Parkhill J."/>
            <person name="Rea M.C."/>
            <person name="O'Sullivan O."/>
            <person name="Ritari J."/>
            <person name="Douillard F.P."/>
            <person name="Paul Ross R."/>
            <person name="Yang R."/>
            <person name="Briner A.E."/>
            <person name="Felis G.E."/>
            <person name="de Vos W.M."/>
            <person name="Barrangou R."/>
            <person name="Klaenhammer T.R."/>
            <person name="Caufield P.W."/>
            <person name="Cui Y."/>
            <person name="Zhang H."/>
            <person name="O'Toole P.W."/>
        </authorList>
    </citation>
    <scope>NUCLEOTIDE SEQUENCE [LARGE SCALE GENOMIC DNA]</scope>
    <source>
        <strain evidence="6 7">DSM 23927</strain>
    </source>
</reference>
<dbReference type="InterPro" id="IPR004629">
    <property type="entry name" value="WecG_TagA_CpsF"/>
</dbReference>
<protein>
    <recommendedName>
        <fullName evidence="5">N-acetylglucosaminyldiphosphoundecaprenol N-acetyl-beta-D-mannosaminyltransferase</fullName>
        <ecNumber evidence="5">2.4.1.187</ecNumber>
    </recommendedName>
    <alternativeName>
        <fullName evidence="5">N-acetylmannosaminyltransferase</fullName>
    </alternativeName>
    <alternativeName>
        <fullName evidence="5">UDP-N-acetylmannosamine transferase</fullName>
    </alternativeName>
    <alternativeName>
        <fullName evidence="5">UDP-N-acetylmannosamine:N-acetylglucosaminyl pyrophosphorylundecaprenol N-acetylmannosaminyltransferase</fullName>
    </alternativeName>
</protein>
<dbReference type="Pfam" id="PF03808">
    <property type="entry name" value="Glyco_tran_WecG"/>
    <property type="match status" value="1"/>
</dbReference>
<keyword evidence="2 5" id="KW-0808">Transferase</keyword>
<keyword evidence="4 5" id="KW-0961">Cell wall biogenesis/degradation</keyword>
<sequence length="244" mass="26922">MRMSRVNVLGVDFDAYTQSEFIQIFMNRLSQHQGSFVVTANPEIVMYAKEHRDYAQILAEADFVTADGIGVVTGAQMLNTPLPERVTGFDTMTALLAQANQAHLTVALIGAKQTVNDQAVANVTKQYPNLTVVYAHDGYFGLDDQAVSDAVIAAQPDMIFAALGFPKQEQFLLALKPHLPQAFMMGVGGSFDVLAGAVKRAPKWVQRVHMEWAYRLVKNPSRLPRMLVLPRFLAAVRQEAKAQS</sequence>
<evidence type="ECO:0000256" key="1">
    <source>
        <dbReference type="ARBA" id="ARBA00022676"/>
    </source>
</evidence>
<dbReference type="HAMAP" id="MF_02070">
    <property type="entry name" value="TagA_TarA"/>
    <property type="match status" value="1"/>
</dbReference>
<comment type="similarity">
    <text evidence="5">Belongs to the glycosyltransferase 26 family. TagA/TarA subfamily.</text>
</comment>
<name>A0A0R2B9B2_9LACO</name>
<dbReference type="UniPathway" id="UPA00632"/>
<dbReference type="CDD" id="cd06533">
    <property type="entry name" value="Glyco_transf_WecG_TagA"/>
    <property type="match status" value="1"/>
</dbReference>
<evidence type="ECO:0000256" key="4">
    <source>
        <dbReference type="ARBA" id="ARBA00023316"/>
    </source>
</evidence>
<dbReference type="STRING" id="1423727.FC34_GL000839"/>
<evidence type="ECO:0000313" key="6">
    <source>
        <dbReference type="EMBL" id="KRM73115.1"/>
    </source>
</evidence>
<dbReference type="AlphaFoldDB" id="A0A0R2B9B2"/>
<organism evidence="6 7">
    <name type="scientific">Lacticaseibacillus brantae DSM 23927</name>
    <dbReference type="NCBI Taxonomy" id="1423727"/>
    <lineage>
        <taxon>Bacteria</taxon>
        <taxon>Bacillati</taxon>
        <taxon>Bacillota</taxon>
        <taxon>Bacilli</taxon>
        <taxon>Lactobacillales</taxon>
        <taxon>Lactobacillaceae</taxon>
        <taxon>Lacticaseibacillus</taxon>
    </lineage>
</organism>
<gene>
    <name evidence="6" type="ORF">FC34_GL000839</name>
</gene>
<keyword evidence="3 5" id="KW-0777">Teichoic acid biosynthesis</keyword>
<comment type="caution">
    <text evidence="6">The sequence shown here is derived from an EMBL/GenBank/DDBJ whole genome shotgun (WGS) entry which is preliminary data.</text>
</comment>
<dbReference type="EMBL" id="AYZQ01000001">
    <property type="protein sequence ID" value="KRM73115.1"/>
    <property type="molecule type" value="Genomic_DNA"/>
</dbReference>
<dbReference type="InterPro" id="IPR034714">
    <property type="entry name" value="TagA_TarA"/>
</dbReference>
<dbReference type="EC" id="2.4.1.187" evidence="5"/>
<evidence type="ECO:0000256" key="5">
    <source>
        <dbReference type="HAMAP-Rule" id="MF_02070"/>
    </source>
</evidence>
<dbReference type="Proteomes" id="UP000051672">
    <property type="component" value="Unassembled WGS sequence"/>
</dbReference>
<dbReference type="PANTHER" id="PTHR34136">
    <property type="match status" value="1"/>
</dbReference>
<evidence type="ECO:0000313" key="7">
    <source>
        <dbReference type="Proteomes" id="UP000051672"/>
    </source>
</evidence>
<dbReference type="PATRIC" id="fig|1423727.3.peg.846"/>
<dbReference type="GO" id="GO:0019350">
    <property type="term" value="P:teichoic acid biosynthetic process"/>
    <property type="evidence" value="ECO:0007669"/>
    <property type="project" value="UniProtKB-UniRule"/>
</dbReference>
<keyword evidence="7" id="KW-1185">Reference proteome</keyword>
<dbReference type="NCBIfam" id="TIGR00696">
    <property type="entry name" value="wecG_tagA_cpsF"/>
    <property type="match status" value="1"/>
</dbReference>
<evidence type="ECO:0000256" key="2">
    <source>
        <dbReference type="ARBA" id="ARBA00022679"/>
    </source>
</evidence>
<accession>A0A0R2B9B2</accession>
<comment type="pathway">
    <text evidence="5">Cell wall biogenesis; teichoic acid biosynthesis.</text>
</comment>
<comment type="function">
    <text evidence="5">Catalyzes the conversion of GlcNAc-PP-undecaprenol into ManNAc-GlcNAc-PP-undecaprenol, the first committed lipid intermediate in the de novo synthesis of teichoic acid.</text>
</comment>
<proteinExistence type="inferred from homology"/>
<keyword evidence="1 5" id="KW-0328">Glycosyltransferase</keyword>
<comment type="catalytic activity">
    <reaction evidence="5">
        <text>UDP-N-acetyl-alpha-D-mannosamine + N-acetyl-alpha-D-glucosaminyl-di-trans,octa-cis-undecaprenyl diphosphate = N-acetyl-beta-D-mannosaminyl-(1-&gt;4)-N-acetyl-alpha-D-glucosaminyl di-trans,octa-cis-undecaprenyl diphosphate + UDP + H(+)</text>
        <dbReference type="Rhea" id="RHEA:16053"/>
        <dbReference type="ChEBI" id="CHEBI:15378"/>
        <dbReference type="ChEBI" id="CHEBI:58223"/>
        <dbReference type="ChEBI" id="CHEBI:62959"/>
        <dbReference type="ChEBI" id="CHEBI:68623"/>
        <dbReference type="ChEBI" id="CHEBI:132210"/>
        <dbReference type="EC" id="2.4.1.187"/>
    </reaction>
</comment>
<evidence type="ECO:0000256" key="3">
    <source>
        <dbReference type="ARBA" id="ARBA00022944"/>
    </source>
</evidence>
<dbReference type="PANTHER" id="PTHR34136:SF1">
    <property type="entry name" value="UDP-N-ACETYL-D-MANNOSAMINURONIC ACID TRANSFERASE"/>
    <property type="match status" value="1"/>
</dbReference>